<comment type="caution">
    <text evidence="8">The sequence shown here is derived from an EMBL/GenBank/DDBJ whole genome shotgun (WGS) entry which is preliminary data.</text>
</comment>
<dbReference type="Gene3D" id="1.10.150.20">
    <property type="entry name" value="5' to 3' exonuclease, C-terminal subdomain"/>
    <property type="match status" value="1"/>
</dbReference>
<dbReference type="Pfam" id="PF04002">
    <property type="entry name" value="RadC"/>
    <property type="match status" value="1"/>
</dbReference>
<dbReference type="GO" id="GO:0046872">
    <property type="term" value="F:metal ion binding"/>
    <property type="evidence" value="ECO:0007669"/>
    <property type="project" value="UniProtKB-KW"/>
</dbReference>
<dbReference type="PROSITE" id="PS50249">
    <property type="entry name" value="MPN"/>
    <property type="match status" value="1"/>
</dbReference>
<evidence type="ECO:0000313" key="8">
    <source>
        <dbReference type="EMBL" id="HIZ40992.1"/>
    </source>
</evidence>
<dbReference type="EMBL" id="DXBP01000002">
    <property type="protein sequence ID" value="HIZ40992.1"/>
    <property type="molecule type" value="Genomic_DNA"/>
</dbReference>
<reference evidence="8" key="1">
    <citation type="journal article" date="2021" name="PeerJ">
        <title>Extensive microbial diversity within the chicken gut microbiome revealed by metagenomics and culture.</title>
        <authorList>
            <person name="Gilroy R."/>
            <person name="Ravi A."/>
            <person name="Getino M."/>
            <person name="Pursley I."/>
            <person name="Horton D.L."/>
            <person name="Alikhan N.F."/>
            <person name="Baker D."/>
            <person name="Gharbi K."/>
            <person name="Hall N."/>
            <person name="Watson M."/>
            <person name="Adriaenssens E.M."/>
            <person name="Foster-Nyarko E."/>
            <person name="Jarju S."/>
            <person name="Secka A."/>
            <person name="Antonio M."/>
            <person name="Oren A."/>
            <person name="Chaudhuri R.R."/>
            <person name="La Ragione R."/>
            <person name="Hildebrand F."/>
            <person name="Pallen M.J."/>
        </authorList>
    </citation>
    <scope>NUCLEOTIDE SEQUENCE</scope>
    <source>
        <strain evidence="8">ChiSxjej1B13-11774</strain>
    </source>
</reference>
<evidence type="ECO:0000259" key="7">
    <source>
        <dbReference type="PROSITE" id="PS50249"/>
    </source>
</evidence>
<keyword evidence="5" id="KW-0862">Zinc</keyword>
<dbReference type="AlphaFoldDB" id="A0A9D2EP13"/>
<evidence type="ECO:0000256" key="4">
    <source>
        <dbReference type="ARBA" id="ARBA00022801"/>
    </source>
</evidence>
<dbReference type="PANTHER" id="PTHR30471">
    <property type="entry name" value="DNA REPAIR PROTEIN RADC"/>
    <property type="match status" value="1"/>
</dbReference>
<evidence type="ECO:0000256" key="1">
    <source>
        <dbReference type="ARBA" id="ARBA00010243"/>
    </source>
</evidence>
<evidence type="ECO:0000256" key="6">
    <source>
        <dbReference type="ARBA" id="ARBA00023049"/>
    </source>
</evidence>
<keyword evidence="3" id="KW-0479">Metal-binding</keyword>
<evidence type="ECO:0000256" key="5">
    <source>
        <dbReference type="ARBA" id="ARBA00022833"/>
    </source>
</evidence>
<evidence type="ECO:0000256" key="3">
    <source>
        <dbReference type="ARBA" id="ARBA00022723"/>
    </source>
</evidence>
<feature type="domain" description="MPN" evidence="7">
    <location>
        <begin position="107"/>
        <end position="229"/>
    </location>
</feature>
<protein>
    <submittedName>
        <fullName evidence="8">DNA repair protein RadC</fullName>
    </submittedName>
</protein>
<dbReference type="InterPro" id="IPR001405">
    <property type="entry name" value="UPF0758"/>
</dbReference>
<comment type="similarity">
    <text evidence="1">Belongs to the UPF0758 family.</text>
</comment>
<sequence>MDQNKEHPLHENHRARMQARVDRDGLESLAEHEALEYLLFLAIPRKDTNALAHRLIQHFGNFCKVMEADPEELMRVEGIGAKSARVISTVMSFSRYYELKKRKQRVALDHAEAAVEYVKPLFLGLQNELLYLILLDDKCRPIRDLRVAEGVPNRVHIDTRKLLRDVARTDATCGILAHNHPTGLAVPSEADLISTIGIMKALDPLGVSVIDHIIVAGDESCSMRERGCLPEYRASNDILNASSRR</sequence>
<organism evidence="8 9">
    <name type="scientific">Candidatus Gemmiger excrementigallinarum</name>
    <dbReference type="NCBI Taxonomy" id="2838609"/>
    <lineage>
        <taxon>Bacteria</taxon>
        <taxon>Bacillati</taxon>
        <taxon>Bacillota</taxon>
        <taxon>Clostridia</taxon>
        <taxon>Eubacteriales</taxon>
        <taxon>Gemmiger</taxon>
    </lineage>
</organism>
<keyword evidence="2" id="KW-0645">Protease</keyword>
<dbReference type="Proteomes" id="UP000824048">
    <property type="component" value="Unassembled WGS sequence"/>
</dbReference>
<dbReference type="InterPro" id="IPR010994">
    <property type="entry name" value="RuvA_2-like"/>
</dbReference>
<dbReference type="SUPFAM" id="SSF47781">
    <property type="entry name" value="RuvA domain 2-like"/>
    <property type="match status" value="1"/>
</dbReference>
<dbReference type="PANTHER" id="PTHR30471:SF3">
    <property type="entry name" value="UPF0758 PROTEIN YEES-RELATED"/>
    <property type="match status" value="1"/>
</dbReference>
<evidence type="ECO:0000256" key="2">
    <source>
        <dbReference type="ARBA" id="ARBA00022670"/>
    </source>
</evidence>
<gene>
    <name evidence="8" type="ORF">H9811_00350</name>
</gene>
<proteinExistence type="inferred from homology"/>
<dbReference type="InterPro" id="IPR037518">
    <property type="entry name" value="MPN"/>
</dbReference>
<reference evidence="8" key="2">
    <citation type="submission" date="2021-04" db="EMBL/GenBank/DDBJ databases">
        <authorList>
            <person name="Gilroy R."/>
        </authorList>
    </citation>
    <scope>NUCLEOTIDE SEQUENCE</scope>
    <source>
        <strain evidence="8">ChiSxjej1B13-11774</strain>
    </source>
</reference>
<name>A0A9D2EP13_9FIRM</name>
<keyword evidence="4" id="KW-0378">Hydrolase</keyword>
<dbReference type="InterPro" id="IPR025657">
    <property type="entry name" value="RadC_JAB"/>
</dbReference>
<keyword evidence="6" id="KW-0482">Metalloprotease</keyword>
<dbReference type="GO" id="GO:0006508">
    <property type="term" value="P:proteolysis"/>
    <property type="evidence" value="ECO:0007669"/>
    <property type="project" value="UniProtKB-KW"/>
</dbReference>
<accession>A0A9D2EP13</accession>
<dbReference type="Gene3D" id="3.40.140.10">
    <property type="entry name" value="Cytidine Deaminase, domain 2"/>
    <property type="match status" value="1"/>
</dbReference>
<evidence type="ECO:0000313" key="9">
    <source>
        <dbReference type="Proteomes" id="UP000824048"/>
    </source>
</evidence>
<dbReference type="GO" id="GO:0008237">
    <property type="term" value="F:metallopeptidase activity"/>
    <property type="evidence" value="ECO:0007669"/>
    <property type="project" value="UniProtKB-KW"/>
</dbReference>